<dbReference type="GO" id="GO:0005737">
    <property type="term" value="C:cytoplasm"/>
    <property type="evidence" value="ECO:0007669"/>
    <property type="project" value="TreeGrafter"/>
</dbReference>
<dbReference type="Proteomes" id="UP000799324">
    <property type="component" value="Unassembled WGS sequence"/>
</dbReference>
<sequence length="351" mass="38160">MTKLFVTGSTGYIGGDALYAVAHTYPDLQVTALVRNSDKGAKVAAQYPTIRLVYGDLDSTDLITKESADADIVLHCANCDHEASAAAIVAGLGSKPEGEKGYLIHTSGTGILSFADYERKSYGVKNEKVYDDWDGIDEITSLPDYAVHRVVDKIVLGAGQQYPGKVYTAIVCPPCIWGPGRGPDNVKSMQVYRMAAATLKRGKGFQVEDGENLWTEVHVQDLSEAFLALVTAALQDGGKASWNEKGYYYTENGDFVWGDVARAIAKEAKKLKLIESDEIDNVSTEEADKLTRSGSYLWGMNSRGRAIRANKLLGWKPKQKTLFEVIPEIVKDEAKEQGLIKGHAEKAAGTA</sequence>
<evidence type="ECO:0000313" key="3">
    <source>
        <dbReference type="Proteomes" id="UP000799324"/>
    </source>
</evidence>
<evidence type="ECO:0000259" key="1">
    <source>
        <dbReference type="Pfam" id="PF13460"/>
    </source>
</evidence>
<dbReference type="GO" id="GO:0004029">
    <property type="term" value="F:aldehyde dehydrogenase (NAD+) activity"/>
    <property type="evidence" value="ECO:0007669"/>
    <property type="project" value="TreeGrafter"/>
</dbReference>
<protein>
    <submittedName>
        <fullName evidence="2">Putative nucleoside-diphosphate-sugar epimerase</fullName>
    </submittedName>
</protein>
<name>A0A6A6SUV9_9PLEO</name>
<dbReference type="AlphaFoldDB" id="A0A6A6SUV9"/>
<dbReference type="Gene3D" id="3.40.50.720">
    <property type="entry name" value="NAD(P)-binding Rossmann-like Domain"/>
    <property type="match status" value="1"/>
</dbReference>
<evidence type="ECO:0000313" key="2">
    <source>
        <dbReference type="EMBL" id="KAF2651370.1"/>
    </source>
</evidence>
<accession>A0A6A6SUV9</accession>
<dbReference type="InterPro" id="IPR036291">
    <property type="entry name" value="NAD(P)-bd_dom_sf"/>
</dbReference>
<dbReference type="EMBL" id="MU004427">
    <property type="protein sequence ID" value="KAF2651370.1"/>
    <property type="molecule type" value="Genomic_DNA"/>
</dbReference>
<organism evidence="2 3">
    <name type="scientific">Lophiostoma macrostomum CBS 122681</name>
    <dbReference type="NCBI Taxonomy" id="1314788"/>
    <lineage>
        <taxon>Eukaryota</taxon>
        <taxon>Fungi</taxon>
        <taxon>Dikarya</taxon>
        <taxon>Ascomycota</taxon>
        <taxon>Pezizomycotina</taxon>
        <taxon>Dothideomycetes</taxon>
        <taxon>Pleosporomycetidae</taxon>
        <taxon>Pleosporales</taxon>
        <taxon>Lophiostomataceae</taxon>
        <taxon>Lophiostoma</taxon>
    </lineage>
</organism>
<reference evidence="2" key="1">
    <citation type="journal article" date="2020" name="Stud. Mycol.">
        <title>101 Dothideomycetes genomes: a test case for predicting lifestyles and emergence of pathogens.</title>
        <authorList>
            <person name="Haridas S."/>
            <person name="Albert R."/>
            <person name="Binder M."/>
            <person name="Bloem J."/>
            <person name="Labutti K."/>
            <person name="Salamov A."/>
            <person name="Andreopoulos B."/>
            <person name="Baker S."/>
            <person name="Barry K."/>
            <person name="Bills G."/>
            <person name="Bluhm B."/>
            <person name="Cannon C."/>
            <person name="Castanera R."/>
            <person name="Culley D."/>
            <person name="Daum C."/>
            <person name="Ezra D."/>
            <person name="Gonzalez J."/>
            <person name="Henrissat B."/>
            <person name="Kuo A."/>
            <person name="Liang C."/>
            <person name="Lipzen A."/>
            <person name="Lutzoni F."/>
            <person name="Magnuson J."/>
            <person name="Mondo S."/>
            <person name="Nolan M."/>
            <person name="Ohm R."/>
            <person name="Pangilinan J."/>
            <person name="Park H.-J."/>
            <person name="Ramirez L."/>
            <person name="Alfaro M."/>
            <person name="Sun H."/>
            <person name="Tritt A."/>
            <person name="Yoshinaga Y."/>
            <person name="Zwiers L.-H."/>
            <person name="Turgeon B."/>
            <person name="Goodwin S."/>
            <person name="Spatafora J."/>
            <person name="Crous P."/>
            <person name="Grigoriev I."/>
        </authorList>
    </citation>
    <scope>NUCLEOTIDE SEQUENCE</scope>
    <source>
        <strain evidence="2">CBS 122681</strain>
    </source>
</reference>
<proteinExistence type="predicted"/>
<dbReference type="InterPro" id="IPR016040">
    <property type="entry name" value="NAD(P)-bd_dom"/>
</dbReference>
<dbReference type="SUPFAM" id="SSF51735">
    <property type="entry name" value="NAD(P)-binding Rossmann-fold domains"/>
    <property type="match status" value="1"/>
</dbReference>
<dbReference type="InterPro" id="IPR051783">
    <property type="entry name" value="NAD(P)-dependent_oxidoreduct"/>
</dbReference>
<dbReference type="PANTHER" id="PTHR48079:SF7">
    <property type="entry name" value="NAD(P)-BINDING DOMAIN-CONTAINING PROTEIN-RELATED"/>
    <property type="match status" value="1"/>
</dbReference>
<dbReference type="OrthoDB" id="2130169at2759"/>
<feature type="domain" description="NAD(P)-binding" evidence="1">
    <location>
        <begin position="8"/>
        <end position="82"/>
    </location>
</feature>
<gene>
    <name evidence="2" type="ORF">K491DRAFT_696494</name>
</gene>
<dbReference type="PANTHER" id="PTHR48079">
    <property type="entry name" value="PROTEIN YEEZ"/>
    <property type="match status" value="1"/>
</dbReference>
<keyword evidence="3" id="KW-1185">Reference proteome</keyword>
<dbReference type="Pfam" id="PF13460">
    <property type="entry name" value="NAD_binding_10"/>
    <property type="match status" value="1"/>
</dbReference>